<dbReference type="KEGG" id="sbal:HUE88_10670"/>
<evidence type="ECO:0000256" key="7">
    <source>
        <dbReference type="ARBA" id="ARBA00022840"/>
    </source>
</evidence>
<dbReference type="InterPro" id="IPR005467">
    <property type="entry name" value="His_kinase_dom"/>
</dbReference>
<evidence type="ECO:0000256" key="3">
    <source>
        <dbReference type="ARBA" id="ARBA00022553"/>
    </source>
</evidence>
<keyword evidence="12" id="KW-1185">Reference proteome</keyword>
<evidence type="ECO:0000256" key="5">
    <source>
        <dbReference type="ARBA" id="ARBA00022741"/>
    </source>
</evidence>
<dbReference type="InterPro" id="IPR036890">
    <property type="entry name" value="HATPase_C_sf"/>
</dbReference>
<evidence type="ECO:0000256" key="8">
    <source>
        <dbReference type="ARBA" id="ARBA00023012"/>
    </source>
</evidence>
<dbReference type="Gene3D" id="1.10.287.130">
    <property type="match status" value="1"/>
</dbReference>
<keyword evidence="3" id="KW-0597">Phosphoprotein</keyword>
<comment type="catalytic activity">
    <reaction evidence="1">
        <text>ATP + protein L-histidine = ADP + protein N-phospho-L-histidine.</text>
        <dbReference type="EC" id="2.7.13.3"/>
    </reaction>
</comment>
<dbReference type="InterPro" id="IPR036097">
    <property type="entry name" value="HisK_dim/P_sf"/>
</dbReference>
<dbReference type="CDD" id="cd00082">
    <property type="entry name" value="HisKA"/>
    <property type="match status" value="1"/>
</dbReference>
<evidence type="ECO:0000256" key="1">
    <source>
        <dbReference type="ARBA" id="ARBA00000085"/>
    </source>
</evidence>
<dbReference type="RefSeq" id="WP_194368878.1">
    <property type="nucleotide sequence ID" value="NZ_CP054492.1"/>
</dbReference>
<evidence type="ECO:0000256" key="4">
    <source>
        <dbReference type="ARBA" id="ARBA00022679"/>
    </source>
</evidence>
<dbReference type="SMART" id="SM00387">
    <property type="entry name" value="HATPase_c"/>
    <property type="match status" value="1"/>
</dbReference>
<dbReference type="SUPFAM" id="SSF55874">
    <property type="entry name" value="ATPase domain of HSP90 chaperone/DNA topoisomerase II/histidine kinase"/>
    <property type="match status" value="1"/>
</dbReference>
<dbReference type="SUPFAM" id="SSF47384">
    <property type="entry name" value="Homodimeric domain of signal transducing histidine kinase"/>
    <property type="match status" value="1"/>
</dbReference>
<feature type="transmembrane region" description="Helical" evidence="9">
    <location>
        <begin position="154"/>
        <end position="174"/>
    </location>
</feature>
<evidence type="ECO:0000256" key="9">
    <source>
        <dbReference type="SAM" id="Phobius"/>
    </source>
</evidence>
<feature type="transmembrane region" description="Helical" evidence="9">
    <location>
        <begin position="107"/>
        <end position="122"/>
    </location>
</feature>
<dbReference type="PANTHER" id="PTHR43065:SF10">
    <property type="entry name" value="PEROXIDE STRESS-ACTIVATED HISTIDINE KINASE MAK3"/>
    <property type="match status" value="1"/>
</dbReference>
<dbReference type="InterPro" id="IPR003661">
    <property type="entry name" value="HisK_dim/P_dom"/>
</dbReference>
<dbReference type="GO" id="GO:0000155">
    <property type="term" value="F:phosphorelay sensor kinase activity"/>
    <property type="evidence" value="ECO:0007669"/>
    <property type="project" value="InterPro"/>
</dbReference>
<dbReference type="Pfam" id="PF02518">
    <property type="entry name" value="HATPase_c"/>
    <property type="match status" value="1"/>
</dbReference>
<evidence type="ECO:0000259" key="10">
    <source>
        <dbReference type="PROSITE" id="PS50109"/>
    </source>
</evidence>
<protein>
    <recommendedName>
        <fullName evidence="2">histidine kinase</fullName>
        <ecNumber evidence="2">2.7.13.3</ecNumber>
    </recommendedName>
</protein>
<reference evidence="11 12" key="1">
    <citation type="submission" date="2020-05" db="EMBL/GenBank/DDBJ databases">
        <title>Sulfurimonas marisnigri, sp. nov., and Sulfurimonas baltica, sp. nov., manganese oxide reducing chemolithoautotrophs of the class Epsilonproteobacteria isolated from the pelagic redoxclines of the Black and Baltic Seas and emended description of the genus Sulfurimonas.</title>
        <authorList>
            <person name="Henkel J.V."/>
            <person name="Laudan C."/>
            <person name="Werner J."/>
            <person name="Neu T."/>
            <person name="Plewe S."/>
            <person name="Sproer C."/>
            <person name="Bunk B."/>
            <person name="Schulz-Vogt H.N."/>
        </authorList>
    </citation>
    <scope>NUCLEOTIDE SEQUENCE [LARGE SCALE GENOMIC DNA]</scope>
    <source>
        <strain evidence="11 12">GD2</strain>
    </source>
</reference>
<evidence type="ECO:0000256" key="2">
    <source>
        <dbReference type="ARBA" id="ARBA00012438"/>
    </source>
</evidence>
<organism evidence="11 12">
    <name type="scientific">Candidatus Sulfurimonas baltica</name>
    <dbReference type="NCBI Taxonomy" id="2740404"/>
    <lineage>
        <taxon>Bacteria</taxon>
        <taxon>Pseudomonadati</taxon>
        <taxon>Campylobacterota</taxon>
        <taxon>Epsilonproteobacteria</taxon>
        <taxon>Campylobacterales</taxon>
        <taxon>Sulfurimonadaceae</taxon>
        <taxon>Sulfurimonas</taxon>
    </lineage>
</organism>
<keyword evidence="9" id="KW-1133">Transmembrane helix</keyword>
<feature type="transmembrane region" description="Helical" evidence="9">
    <location>
        <begin position="80"/>
        <end position="101"/>
    </location>
</feature>
<dbReference type="AlphaFoldDB" id="A0A7S7RML6"/>
<dbReference type="PANTHER" id="PTHR43065">
    <property type="entry name" value="SENSOR HISTIDINE KINASE"/>
    <property type="match status" value="1"/>
</dbReference>
<dbReference type="InterPro" id="IPR004358">
    <property type="entry name" value="Sig_transdc_His_kin-like_C"/>
</dbReference>
<dbReference type="Gene3D" id="3.30.565.10">
    <property type="entry name" value="Histidine kinase-like ATPase, C-terminal domain"/>
    <property type="match status" value="1"/>
</dbReference>
<keyword evidence="9" id="KW-0472">Membrane</keyword>
<keyword evidence="8" id="KW-0902">Two-component regulatory system</keyword>
<dbReference type="InterPro" id="IPR003594">
    <property type="entry name" value="HATPase_dom"/>
</dbReference>
<sequence length="466" mass="53722">MKYNIKNFFTSGHEFSEFELDLKYRYQIINIGLVISAIILIYGITGNVIRGIEGFIPVEIGMLFIVFVLMFLLRKYRFILKYVAVIMTTQFLFLFLYLIYYGDPVDLKHIWVIVFPAVLLYFQTSKKIFCWLFVMLFLILIAPLQTMIEVHYSMYQVSYIAFVLVIESVMIYFYQLKMDESQKLILEQQKMLLDFNSKLEKQVKEKTSALTELNELLEKKVANKLEELTKKDKILETQSKQAVMGEMISMIAHQWRQPLSTITLQIANLQLDKLLGKEVSSEDTDGALSNISDTIVYLSETIDDFLTYFNNDKELVDVEVHELLQKAVNFAMPRVKGKGINITIDKKADIHIKTYINEFIQVVLNILNNAIDAMDESKNENKYINISVKSKDDFILLDISDNAGGIKSENVPKLFEPYFSTKGKNGTGLGLYMSQMIVQKQFNGSIDVQTSEKGTMFTIKVPKNIS</sequence>
<gene>
    <name evidence="11" type="ORF">HUE88_10670</name>
</gene>
<feature type="transmembrane region" description="Helical" evidence="9">
    <location>
        <begin position="129"/>
        <end position="148"/>
    </location>
</feature>
<dbReference type="EC" id="2.7.13.3" evidence="2"/>
<dbReference type="Proteomes" id="UP000593994">
    <property type="component" value="Chromosome"/>
</dbReference>
<feature type="transmembrane region" description="Helical" evidence="9">
    <location>
        <begin position="28"/>
        <end position="49"/>
    </location>
</feature>
<dbReference type="PRINTS" id="PR00344">
    <property type="entry name" value="BCTRLSENSOR"/>
</dbReference>
<accession>A0A7S7RML6</accession>
<dbReference type="PROSITE" id="PS50109">
    <property type="entry name" value="HIS_KIN"/>
    <property type="match status" value="1"/>
</dbReference>
<evidence type="ECO:0000256" key="6">
    <source>
        <dbReference type="ARBA" id="ARBA00022777"/>
    </source>
</evidence>
<keyword evidence="4" id="KW-0808">Transferase</keyword>
<dbReference type="EMBL" id="CP054492">
    <property type="protein sequence ID" value="QOY51568.1"/>
    <property type="molecule type" value="Genomic_DNA"/>
</dbReference>
<name>A0A7S7RML6_9BACT</name>
<feature type="domain" description="Histidine kinase" evidence="10">
    <location>
        <begin position="250"/>
        <end position="465"/>
    </location>
</feature>
<proteinExistence type="predicted"/>
<feature type="transmembrane region" description="Helical" evidence="9">
    <location>
        <begin position="55"/>
        <end position="73"/>
    </location>
</feature>
<dbReference type="GO" id="GO:0005524">
    <property type="term" value="F:ATP binding"/>
    <property type="evidence" value="ECO:0007669"/>
    <property type="project" value="UniProtKB-KW"/>
</dbReference>
<evidence type="ECO:0000313" key="12">
    <source>
        <dbReference type="Proteomes" id="UP000593994"/>
    </source>
</evidence>
<evidence type="ECO:0000313" key="11">
    <source>
        <dbReference type="EMBL" id="QOY51568.1"/>
    </source>
</evidence>
<keyword evidence="6 11" id="KW-0418">Kinase</keyword>
<keyword evidence="5" id="KW-0547">Nucleotide-binding</keyword>
<keyword evidence="9" id="KW-0812">Transmembrane</keyword>
<keyword evidence="7" id="KW-0067">ATP-binding</keyword>